<dbReference type="Proteomes" id="UP000317839">
    <property type="component" value="Unassembled WGS sequence"/>
</dbReference>
<dbReference type="InterPro" id="IPR029046">
    <property type="entry name" value="LolA/LolB/LppX"/>
</dbReference>
<keyword evidence="5 10" id="KW-0813">Transport</keyword>
<evidence type="ECO:0000256" key="5">
    <source>
        <dbReference type="ARBA" id="ARBA00022448"/>
    </source>
</evidence>
<evidence type="ECO:0000256" key="2">
    <source>
        <dbReference type="ARBA" id="ARBA00007615"/>
    </source>
</evidence>
<evidence type="ECO:0000256" key="4">
    <source>
        <dbReference type="ARBA" id="ARBA00014035"/>
    </source>
</evidence>
<keyword evidence="7 10" id="KW-0574">Periplasm</keyword>
<dbReference type="GO" id="GO:0030288">
    <property type="term" value="C:outer membrane-bounded periplasmic space"/>
    <property type="evidence" value="ECO:0007669"/>
    <property type="project" value="TreeGrafter"/>
</dbReference>
<dbReference type="InterPro" id="IPR018323">
    <property type="entry name" value="OM_lipoprot_carrier_LolA_Pbac"/>
</dbReference>
<evidence type="ECO:0000256" key="6">
    <source>
        <dbReference type="ARBA" id="ARBA00022729"/>
    </source>
</evidence>
<dbReference type="Pfam" id="PF03548">
    <property type="entry name" value="LolA"/>
    <property type="match status" value="1"/>
</dbReference>
<accession>A0A545THD5</accession>
<dbReference type="GO" id="GO:0044874">
    <property type="term" value="P:lipoprotein localization to outer membrane"/>
    <property type="evidence" value="ECO:0007669"/>
    <property type="project" value="UniProtKB-UniRule"/>
</dbReference>
<dbReference type="InterPro" id="IPR004564">
    <property type="entry name" value="OM_lipoprot_carrier_LolA-like"/>
</dbReference>
<dbReference type="HAMAP" id="MF_00240">
    <property type="entry name" value="LolA"/>
    <property type="match status" value="1"/>
</dbReference>
<keyword evidence="9 10" id="KW-0143">Chaperone</keyword>
<comment type="caution">
    <text evidence="11">The sequence shown here is derived from an EMBL/GenBank/DDBJ whole genome shotgun (WGS) entry which is preliminary data.</text>
</comment>
<dbReference type="EMBL" id="VIKR01000001">
    <property type="protein sequence ID" value="TQV76625.1"/>
    <property type="molecule type" value="Genomic_DNA"/>
</dbReference>
<dbReference type="PANTHER" id="PTHR35869:SF1">
    <property type="entry name" value="OUTER-MEMBRANE LIPOPROTEIN CARRIER PROTEIN"/>
    <property type="match status" value="1"/>
</dbReference>
<dbReference type="OrthoDB" id="9787361at2"/>
<dbReference type="PANTHER" id="PTHR35869">
    <property type="entry name" value="OUTER-MEMBRANE LIPOPROTEIN CARRIER PROTEIN"/>
    <property type="match status" value="1"/>
</dbReference>
<keyword evidence="8 10" id="KW-0653">Protein transport</keyword>
<name>A0A545THD5_9GAMM</name>
<dbReference type="RefSeq" id="WP_142887985.1">
    <property type="nucleotide sequence ID" value="NZ_VIKR01000001.1"/>
</dbReference>
<evidence type="ECO:0000256" key="1">
    <source>
        <dbReference type="ARBA" id="ARBA00004418"/>
    </source>
</evidence>
<evidence type="ECO:0000256" key="3">
    <source>
        <dbReference type="ARBA" id="ARBA00011245"/>
    </source>
</evidence>
<evidence type="ECO:0000313" key="11">
    <source>
        <dbReference type="EMBL" id="TQV76625.1"/>
    </source>
</evidence>
<reference evidence="11 12" key="1">
    <citation type="submission" date="2019-06" db="EMBL/GenBank/DDBJ databases">
        <title>Draft genome of Aliikangiella marina GYP-15.</title>
        <authorList>
            <person name="Wang G."/>
        </authorList>
    </citation>
    <scope>NUCLEOTIDE SEQUENCE [LARGE SCALE GENOMIC DNA]</scope>
    <source>
        <strain evidence="11 12">GYP-15</strain>
    </source>
</reference>
<dbReference type="Gene3D" id="2.50.20.10">
    <property type="entry name" value="Lipoprotein localisation LolA/LolB/LppX"/>
    <property type="match status" value="1"/>
</dbReference>
<comment type="function">
    <text evidence="10">Participates in the translocation of lipoproteins from the inner membrane to the outer membrane. Only forms a complex with a lipoprotein if the residue after the N-terminal Cys is not an aspartate (The Asp acts as a targeting signal to indicate that the lipoprotein should stay in the inner membrane).</text>
</comment>
<dbReference type="NCBIfam" id="TIGR00547">
    <property type="entry name" value="lolA"/>
    <property type="match status" value="1"/>
</dbReference>
<feature type="signal peptide" evidence="10">
    <location>
        <begin position="1"/>
        <end position="23"/>
    </location>
</feature>
<evidence type="ECO:0000256" key="7">
    <source>
        <dbReference type="ARBA" id="ARBA00022764"/>
    </source>
</evidence>
<dbReference type="SUPFAM" id="SSF89392">
    <property type="entry name" value="Prokaryotic lipoproteins and lipoprotein localization factors"/>
    <property type="match status" value="1"/>
</dbReference>
<keyword evidence="11" id="KW-0449">Lipoprotein</keyword>
<evidence type="ECO:0000256" key="10">
    <source>
        <dbReference type="HAMAP-Rule" id="MF_00240"/>
    </source>
</evidence>
<keyword evidence="6 10" id="KW-0732">Signal</keyword>
<dbReference type="AlphaFoldDB" id="A0A545THD5"/>
<comment type="subunit">
    <text evidence="3 10">Monomer.</text>
</comment>
<evidence type="ECO:0000313" key="12">
    <source>
        <dbReference type="Proteomes" id="UP000317839"/>
    </source>
</evidence>
<dbReference type="GO" id="GO:0042953">
    <property type="term" value="P:lipoprotein transport"/>
    <property type="evidence" value="ECO:0007669"/>
    <property type="project" value="InterPro"/>
</dbReference>
<gene>
    <name evidence="10 11" type="primary">lolA</name>
    <name evidence="11" type="ORF">FLL45_01310</name>
</gene>
<protein>
    <recommendedName>
        <fullName evidence="4 10">Outer-membrane lipoprotein carrier protein</fullName>
    </recommendedName>
</protein>
<comment type="similarity">
    <text evidence="2 10">Belongs to the LolA family.</text>
</comment>
<evidence type="ECO:0000256" key="9">
    <source>
        <dbReference type="ARBA" id="ARBA00023186"/>
    </source>
</evidence>
<keyword evidence="12" id="KW-1185">Reference proteome</keyword>
<comment type="subcellular location">
    <subcellularLocation>
        <location evidence="1 10">Periplasm</location>
    </subcellularLocation>
</comment>
<organism evidence="11 12">
    <name type="scientific">Aliikangiella marina</name>
    <dbReference type="NCBI Taxonomy" id="1712262"/>
    <lineage>
        <taxon>Bacteria</taxon>
        <taxon>Pseudomonadati</taxon>
        <taxon>Pseudomonadota</taxon>
        <taxon>Gammaproteobacteria</taxon>
        <taxon>Oceanospirillales</taxon>
        <taxon>Pleioneaceae</taxon>
        <taxon>Aliikangiella</taxon>
    </lineage>
</organism>
<dbReference type="CDD" id="cd16325">
    <property type="entry name" value="LolA"/>
    <property type="match status" value="1"/>
</dbReference>
<evidence type="ECO:0000256" key="8">
    <source>
        <dbReference type="ARBA" id="ARBA00022927"/>
    </source>
</evidence>
<sequence precursor="true">MLKRCFSGLMASCLLMLAPVINSQEISPATQSMAALIKNLKTYQADFDQRVMNEYGKEMDYSTGTFTIQKPNHFRWEVKEQFPQLIVADGEHLWTHDMDLEQVTIQNQNEVVAGSPLLFLTSGAKQLAASFDITQLEVKEAVHQLFSLKPKSEESVFDSVTILFEEGKLTELYLADTLGQNTIVKFYHVKQNEKIDPALFSFQMPEGVDIVDSRATVTE</sequence>
<proteinExistence type="inferred from homology"/>
<feature type="chain" id="PRO_5022276992" description="Outer-membrane lipoprotein carrier protein" evidence="10">
    <location>
        <begin position="24"/>
        <end position="219"/>
    </location>
</feature>